<proteinExistence type="predicted"/>
<gene>
    <name evidence="1" type="ORF">CYJ86_00855</name>
</gene>
<dbReference type="InterPro" id="IPR035387">
    <property type="entry name" value="DUF5406"/>
</dbReference>
<sequence>MKSFDPNYIYRFSKKTIKLTFQQWEYQGFAFVEIGGNCTFADMLSDFQDGDTLLSLLKQKTSMLNFKLEDLSRDKEGKNWFRAVLFSDTGENCEIEDYLGSLPEMLVGIELMNIRTED</sequence>
<dbReference type="RefSeq" id="WP_101890510.1">
    <property type="nucleotide sequence ID" value="NZ_PKKC01000001.1"/>
</dbReference>
<evidence type="ECO:0008006" key="3">
    <source>
        <dbReference type="Google" id="ProtNLM"/>
    </source>
</evidence>
<reference evidence="1 2" key="1">
    <citation type="submission" date="2017-12" db="EMBL/GenBank/DDBJ databases">
        <title>Phylogenetic diversity of female urinary microbiome.</title>
        <authorList>
            <person name="Thomas-White K."/>
            <person name="Wolfe A.J."/>
        </authorList>
    </citation>
    <scope>NUCLEOTIDE SEQUENCE [LARGE SCALE GENOMIC DNA]</scope>
    <source>
        <strain evidence="1 2">UMB0099</strain>
    </source>
</reference>
<comment type="caution">
    <text evidence="1">The sequence shown here is derived from an EMBL/GenBank/DDBJ whole genome shotgun (WGS) entry which is preliminary data.</text>
</comment>
<evidence type="ECO:0000313" key="1">
    <source>
        <dbReference type="EMBL" id="PKZ91062.1"/>
    </source>
</evidence>
<protein>
    <recommendedName>
        <fullName evidence="3">DUF4268 domain-containing protein</fullName>
    </recommendedName>
</protein>
<dbReference type="EMBL" id="PKKC01000001">
    <property type="protein sequence ID" value="PKZ91062.1"/>
    <property type="molecule type" value="Genomic_DNA"/>
</dbReference>
<accession>A0AB36X3V4</accession>
<organism evidence="1 2">
    <name type="scientific">Lactobacillus gasseri</name>
    <dbReference type="NCBI Taxonomy" id="1596"/>
    <lineage>
        <taxon>Bacteria</taxon>
        <taxon>Bacillati</taxon>
        <taxon>Bacillota</taxon>
        <taxon>Bacilli</taxon>
        <taxon>Lactobacillales</taxon>
        <taxon>Lactobacillaceae</taxon>
        <taxon>Lactobacillus</taxon>
    </lineage>
</organism>
<name>A0AB36X3V4_LACGS</name>
<evidence type="ECO:0000313" key="2">
    <source>
        <dbReference type="Proteomes" id="UP000234740"/>
    </source>
</evidence>
<dbReference type="Pfam" id="PF17400">
    <property type="entry name" value="DUF5406"/>
    <property type="match status" value="1"/>
</dbReference>
<dbReference type="AlphaFoldDB" id="A0AB36X3V4"/>
<dbReference type="Proteomes" id="UP000234740">
    <property type="component" value="Unassembled WGS sequence"/>
</dbReference>